<dbReference type="PANTHER" id="PTHR48476:SF1">
    <property type="entry name" value="SHORT-CHAIN DEHYDROGENASE TIC 32, CHLOROPLASTIC-LIKE"/>
    <property type="match status" value="1"/>
</dbReference>
<dbReference type="AlphaFoldDB" id="A0AAN8ZS97"/>
<gene>
    <name evidence="1" type="ORF">RJ641_001265</name>
</gene>
<organism evidence="1 2">
    <name type="scientific">Dillenia turbinata</name>
    <dbReference type="NCBI Taxonomy" id="194707"/>
    <lineage>
        <taxon>Eukaryota</taxon>
        <taxon>Viridiplantae</taxon>
        <taxon>Streptophyta</taxon>
        <taxon>Embryophyta</taxon>
        <taxon>Tracheophyta</taxon>
        <taxon>Spermatophyta</taxon>
        <taxon>Magnoliopsida</taxon>
        <taxon>eudicotyledons</taxon>
        <taxon>Gunneridae</taxon>
        <taxon>Pentapetalae</taxon>
        <taxon>Dilleniales</taxon>
        <taxon>Dilleniaceae</taxon>
        <taxon>Dillenia</taxon>
    </lineage>
</organism>
<dbReference type="EMBL" id="JBAMMX010000001">
    <property type="protein sequence ID" value="KAK6947792.1"/>
    <property type="molecule type" value="Genomic_DNA"/>
</dbReference>
<dbReference type="Proteomes" id="UP001370490">
    <property type="component" value="Unassembled WGS sequence"/>
</dbReference>
<name>A0AAN8ZS97_9MAGN</name>
<evidence type="ECO:0000313" key="2">
    <source>
        <dbReference type="Proteomes" id="UP001370490"/>
    </source>
</evidence>
<reference evidence="1 2" key="1">
    <citation type="submission" date="2023-12" db="EMBL/GenBank/DDBJ databases">
        <title>A high-quality genome assembly for Dillenia turbinata (Dilleniales).</title>
        <authorList>
            <person name="Chanderbali A."/>
        </authorList>
    </citation>
    <scope>NUCLEOTIDE SEQUENCE [LARGE SCALE GENOMIC DNA]</scope>
    <source>
        <strain evidence="1">LSX21</strain>
        <tissue evidence="1">Leaf</tissue>
    </source>
</reference>
<dbReference type="InterPro" id="IPR055280">
    <property type="entry name" value="TIC32"/>
</dbReference>
<sequence>MFTGGQSLKRVCNEYKGIPNSNSMVSSVGKFVLKSIHRERQLCSVALNPQVKGVRGEYFSDCNIAKPSSMVNDAELARKLWDFSI</sequence>
<evidence type="ECO:0000313" key="1">
    <source>
        <dbReference type="EMBL" id="KAK6947792.1"/>
    </source>
</evidence>
<proteinExistence type="predicted"/>
<accession>A0AAN8ZS97</accession>
<keyword evidence="2" id="KW-1185">Reference proteome</keyword>
<dbReference type="PANTHER" id="PTHR48476">
    <property type="entry name" value="SHORT-CHAIN DEHYDROGENASE TIC 32, CHLOROPLASTIC-LIKE"/>
    <property type="match status" value="1"/>
</dbReference>
<protein>
    <submittedName>
        <fullName evidence="1">Uncharacterized protein</fullName>
    </submittedName>
</protein>
<comment type="caution">
    <text evidence="1">The sequence shown here is derived from an EMBL/GenBank/DDBJ whole genome shotgun (WGS) entry which is preliminary data.</text>
</comment>